<feature type="transmembrane region" description="Helical" evidence="1">
    <location>
        <begin position="85"/>
        <end position="106"/>
    </location>
</feature>
<feature type="transmembrane region" description="Helical" evidence="1">
    <location>
        <begin position="444"/>
        <end position="469"/>
    </location>
</feature>
<dbReference type="EMBL" id="FOEH01000001">
    <property type="protein sequence ID" value="SEP90068.1"/>
    <property type="molecule type" value="Genomic_DNA"/>
</dbReference>
<organism evidence="2 3">
    <name type="scientific">Virgibacillus subterraneus</name>
    <dbReference type="NCBI Taxonomy" id="621109"/>
    <lineage>
        <taxon>Bacteria</taxon>
        <taxon>Bacillati</taxon>
        <taxon>Bacillota</taxon>
        <taxon>Bacilli</taxon>
        <taxon>Bacillales</taxon>
        <taxon>Bacillaceae</taxon>
        <taxon>Virgibacillus</taxon>
    </lineage>
</organism>
<feature type="transmembrane region" description="Helical" evidence="1">
    <location>
        <begin position="163"/>
        <end position="182"/>
    </location>
</feature>
<gene>
    <name evidence="2" type="ORF">SAMN05216232_1250</name>
</gene>
<proteinExistence type="predicted"/>
<keyword evidence="1" id="KW-0812">Transmembrane</keyword>
<feature type="transmembrane region" description="Helical" evidence="1">
    <location>
        <begin position="404"/>
        <end position="424"/>
    </location>
</feature>
<sequence>MYCSECGTKNDPHALYCVEDGYPLQTQVSRSLRVNINSYCGLCGTANNHIASYCAECGSSFETYKESKHYSRSHTYFDIVLGKKVLPGFLLSIGILFLIIIIMASVKGSGLIDLFMKVFIPLNEEVLDKLSILDFALITNLSSFLIGIGDAEFSQQLAFSSTGLVYLALIPAISLIAGGLYSKYRNPTIEEWKAAVFFAIGYGGLLGTISIITGDKTLESEFYIFNIDYYFISALINGLFIGFFFSYVGMLIFKGPLKEKLQLISYQRALYYSSLAFVGVIIIAVIISVFQFTQYTSVISEKRMFQDVVGDSIYADISFVGKIAVYLLNLAMFNTFIFQGTHVEAVEYSFYAGISNTVNENMGGLIDFIIPVKMFESYEFISVIIVAIFFIIVGRLITKSQKHYINTIVMYSIFFAFIVSFFTYHLSINYSIQHEEVNNPQGFFAGFKLIQTFFISLLYAGLTGFIGAYSRKLF</sequence>
<dbReference type="RefSeq" id="WP_092503036.1">
    <property type="nucleotide sequence ID" value="NZ_FOEH01000001.1"/>
</dbReference>
<keyword evidence="1" id="KW-1133">Transmembrane helix</keyword>
<evidence type="ECO:0000313" key="3">
    <source>
        <dbReference type="Proteomes" id="UP000198733"/>
    </source>
</evidence>
<feature type="transmembrane region" description="Helical" evidence="1">
    <location>
        <begin position="380"/>
        <end position="397"/>
    </location>
</feature>
<reference evidence="2 3" key="1">
    <citation type="submission" date="2016-10" db="EMBL/GenBank/DDBJ databases">
        <authorList>
            <person name="Varghese N."/>
            <person name="Submissions S."/>
        </authorList>
    </citation>
    <scope>NUCLEOTIDE SEQUENCE [LARGE SCALE GENOMIC DNA]</scope>
    <source>
        <strain evidence="2 3">CGMCC 1.7734</strain>
    </source>
</reference>
<protein>
    <submittedName>
        <fullName evidence="2">Double zinc ribbon</fullName>
    </submittedName>
</protein>
<dbReference type="Proteomes" id="UP000198733">
    <property type="component" value="Unassembled WGS sequence"/>
</dbReference>
<comment type="caution">
    <text evidence="2">The sequence shown here is derived from an EMBL/GenBank/DDBJ whole genome shotgun (WGS) entry which is preliminary data.</text>
</comment>
<name>A0A1H9BNV2_9BACI</name>
<feature type="transmembrane region" description="Helical" evidence="1">
    <location>
        <begin position="194"/>
        <end position="214"/>
    </location>
</feature>
<accession>A0A1H9BNV2</accession>
<evidence type="ECO:0000256" key="1">
    <source>
        <dbReference type="SAM" id="Phobius"/>
    </source>
</evidence>
<keyword evidence="1" id="KW-0472">Membrane</keyword>
<feature type="transmembrane region" description="Helical" evidence="1">
    <location>
        <begin position="269"/>
        <end position="292"/>
    </location>
</feature>
<keyword evidence="3" id="KW-1185">Reference proteome</keyword>
<feature type="transmembrane region" description="Helical" evidence="1">
    <location>
        <begin position="229"/>
        <end position="248"/>
    </location>
</feature>
<evidence type="ECO:0000313" key="2">
    <source>
        <dbReference type="EMBL" id="SEP90068.1"/>
    </source>
</evidence>